<evidence type="ECO:0000313" key="1">
    <source>
        <dbReference type="EMBL" id="MEL0617052.1"/>
    </source>
</evidence>
<dbReference type="PANTHER" id="PTHR30348:SF9">
    <property type="entry name" value="UPF0759 PROTEIN YECE"/>
    <property type="match status" value="1"/>
</dbReference>
<evidence type="ECO:0000313" key="2">
    <source>
        <dbReference type="Proteomes" id="UP001378242"/>
    </source>
</evidence>
<dbReference type="InterPro" id="IPR002763">
    <property type="entry name" value="DUF72"/>
</dbReference>
<dbReference type="PANTHER" id="PTHR30348">
    <property type="entry name" value="UNCHARACTERIZED PROTEIN YECE"/>
    <property type="match status" value="1"/>
</dbReference>
<accession>A0ABU9GHL7</accession>
<dbReference type="Proteomes" id="UP001378242">
    <property type="component" value="Unassembled WGS sequence"/>
</dbReference>
<name>A0ABU9GHL7_COBMA</name>
<dbReference type="Gene3D" id="3.20.20.410">
    <property type="entry name" value="Protein of unknown function UPF0759"/>
    <property type="match status" value="1"/>
</dbReference>
<comment type="caution">
    <text evidence="1">The sequence shown here is derived from an EMBL/GenBank/DDBJ whole genome shotgun (WGS) entry which is preliminary data.</text>
</comment>
<reference evidence="1 2" key="1">
    <citation type="submission" date="2024-02" db="EMBL/GenBank/DDBJ databases">
        <title>Bacteria isolated from the canopy kelp, Nereocystis luetkeana.</title>
        <authorList>
            <person name="Pfister C.A."/>
            <person name="Younker I.T."/>
            <person name="Light S.H."/>
        </authorList>
    </citation>
    <scope>NUCLEOTIDE SEQUENCE [LARGE SCALE GENOMIC DNA]</scope>
    <source>
        <strain evidence="1 2">TI.5.07</strain>
    </source>
</reference>
<dbReference type="EMBL" id="JBAKAP010000008">
    <property type="protein sequence ID" value="MEL0617052.1"/>
    <property type="molecule type" value="Genomic_DNA"/>
</dbReference>
<organism evidence="1 2">
    <name type="scientific">Cobetia marina</name>
    <name type="common">Deleya marina</name>
    <dbReference type="NCBI Taxonomy" id="28258"/>
    <lineage>
        <taxon>Bacteria</taxon>
        <taxon>Pseudomonadati</taxon>
        <taxon>Pseudomonadota</taxon>
        <taxon>Gammaproteobacteria</taxon>
        <taxon>Oceanospirillales</taxon>
        <taxon>Halomonadaceae</taxon>
        <taxon>Cobetia</taxon>
    </lineage>
</organism>
<dbReference type="Pfam" id="PF01904">
    <property type="entry name" value="DUF72"/>
    <property type="match status" value="1"/>
</dbReference>
<sequence>MWANDDWRGSLLPGSGPREHLADYAQVFDCVEGNTSFYALPPESAVASWARQAPEHFRFCFKLPGRLTHELRLQGIEEELAEFLARLAPLKSRMGPIMIQLPRDLGEEVLPRLAQFFAHVEGAGLDWAVEPRAPSFFAKGSVERQLNRLLISHGVDRVMLDVRPLFSGPDTAHPGLAVARSEKPHRPLHVFSSARQPLVRFIGHHDDATNLAFFQPWVERLSLWISQGKSPFLFVHTPDNKAAPALARRLANQVLERLDRPLIGAFPGEGQGRLF</sequence>
<protein>
    <submittedName>
        <fullName evidence="1">DUF72 domain-containing protein</fullName>
    </submittedName>
</protein>
<gene>
    <name evidence="1" type="ORF">V6243_09410</name>
</gene>
<proteinExistence type="predicted"/>
<dbReference type="SUPFAM" id="SSF117396">
    <property type="entry name" value="TM1631-like"/>
    <property type="match status" value="1"/>
</dbReference>
<dbReference type="InterPro" id="IPR036520">
    <property type="entry name" value="UPF0759_sf"/>
</dbReference>
<keyword evidence="2" id="KW-1185">Reference proteome</keyword>
<dbReference type="RefSeq" id="WP_240704349.1">
    <property type="nucleotide sequence ID" value="NZ_BJOH01000004.1"/>
</dbReference>